<dbReference type="AlphaFoldDB" id="A0AAW0QGQ5"/>
<gene>
    <name evidence="1" type="ORF">PG999_008571</name>
</gene>
<name>A0AAW0QGQ5_9PEZI</name>
<sequence length="147" mass="16133">MAEVLGAVASGVGIAQFAGGIIKTSFRIKKLLEDIKDVPEDLQRHLAQIQLLAPLLAEIDRGPSISNGALLAAADQCRQAALELDVLATDLSHQVQSSKGLQRRFRSLQVVLQKSTIARHEKRVQATIQLLTLAWQLTIYCRQNDLL</sequence>
<accession>A0AAW0QGQ5</accession>
<keyword evidence="2" id="KW-1185">Reference proteome</keyword>
<reference evidence="1 2" key="1">
    <citation type="submission" date="2023-01" db="EMBL/GenBank/DDBJ databases">
        <title>Analysis of 21 Apiospora genomes using comparative genomics revels a genus with tremendous synthesis potential of carbohydrate active enzymes and secondary metabolites.</title>
        <authorList>
            <person name="Sorensen T."/>
        </authorList>
    </citation>
    <scope>NUCLEOTIDE SEQUENCE [LARGE SCALE GENOMIC DNA]</scope>
    <source>
        <strain evidence="1 2">CBS 117206</strain>
    </source>
</reference>
<evidence type="ECO:0000313" key="1">
    <source>
        <dbReference type="EMBL" id="KAK8105212.1"/>
    </source>
</evidence>
<dbReference type="Proteomes" id="UP001392437">
    <property type="component" value="Unassembled WGS sequence"/>
</dbReference>
<evidence type="ECO:0000313" key="2">
    <source>
        <dbReference type="Proteomes" id="UP001392437"/>
    </source>
</evidence>
<protein>
    <recommendedName>
        <fullName evidence="3">Fungal N-terminal domain-containing protein</fullName>
    </recommendedName>
</protein>
<evidence type="ECO:0008006" key="3">
    <source>
        <dbReference type="Google" id="ProtNLM"/>
    </source>
</evidence>
<dbReference type="EMBL" id="JAQQWP010000008">
    <property type="protein sequence ID" value="KAK8105212.1"/>
    <property type="molecule type" value="Genomic_DNA"/>
</dbReference>
<proteinExistence type="predicted"/>
<organism evidence="1 2">
    <name type="scientific">Apiospora kogelbergensis</name>
    <dbReference type="NCBI Taxonomy" id="1337665"/>
    <lineage>
        <taxon>Eukaryota</taxon>
        <taxon>Fungi</taxon>
        <taxon>Dikarya</taxon>
        <taxon>Ascomycota</taxon>
        <taxon>Pezizomycotina</taxon>
        <taxon>Sordariomycetes</taxon>
        <taxon>Xylariomycetidae</taxon>
        <taxon>Amphisphaeriales</taxon>
        <taxon>Apiosporaceae</taxon>
        <taxon>Apiospora</taxon>
    </lineage>
</organism>
<comment type="caution">
    <text evidence="1">The sequence shown here is derived from an EMBL/GenBank/DDBJ whole genome shotgun (WGS) entry which is preliminary data.</text>
</comment>